<feature type="transmembrane region" description="Helical" evidence="5">
    <location>
        <begin position="229"/>
        <end position="249"/>
    </location>
</feature>
<evidence type="ECO:0000313" key="8">
    <source>
        <dbReference type="Proteomes" id="UP000186817"/>
    </source>
</evidence>
<dbReference type="InterPro" id="IPR029063">
    <property type="entry name" value="SAM-dependent_MTases_sf"/>
</dbReference>
<evidence type="ECO:0000256" key="2">
    <source>
        <dbReference type="ARBA" id="ARBA00022603"/>
    </source>
</evidence>
<dbReference type="GO" id="GO:0032259">
    <property type="term" value="P:methylation"/>
    <property type="evidence" value="ECO:0007669"/>
    <property type="project" value="UniProtKB-KW"/>
</dbReference>
<feature type="region of interest" description="Disordered" evidence="4">
    <location>
        <begin position="1"/>
        <end position="30"/>
    </location>
</feature>
<keyword evidence="5" id="KW-0472">Membrane</keyword>
<dbReference type="PANTHER" id="PTHR12176">
    <property type="entry name" value="SAM-DEPENDENT METHYLTRANSFERASE SUPERFAMILY PROTEIN"/>
    <property type="match status" value="1"/>
</dbReference>
<dbReference type="CDD" id="cd02440">
    <property type="entry name" value="AdoMet_MTases"/>
    <property type="match status" value="1"/>
</dbReference>
<name>A0A1Q9DBV0_SYMMI</name>
<evidence type="ECO:0000256" key="1">
    <source>
        <dbReference type="ARBA" id="ARBA00008361"/>
    </source>
</evidence>
<keyword evidence="3" id="KW-0808">Transferase</keyword>
<organism evidence="7 8">
    <name type="scientific">Symbiodinium microadriaticum</name>
    <name type="common">Dinoflagellate</name>
    <name type="synonym">Zooxanthella microadriatica</name>
    <dbReference type="NCBI Taxonomy" id="2951"/>
    <lineage>
        <taxon>Eukaryota</taxon>
        <taxon>Sar</taxon>
        <taxon>Alveolata</taxon>
        <taxon>Dinophyceae</taxon>
        <taxon>Suessiales</taxon>
        <taxon>Symbiodiniaceae</taxon>
        <taxon>Symbiodinium</taxon>
    </lineage>
</organism>
<keyword evidence="5" id="KW-1133">Transmembrane helix</keyword>
<keyword evidence="5" id="KW-0812">Transmembrane</keyword>
<feature type="transmembrane region" description="Helical" evidence="5">
    <location>
        <begin position="294"/>
        <end position="317"/>
    </location>
</feature>
<dbReference type="AlphaFoldDB" id="A0A1Q9DBV0"/>
<dbReference type="OrthoDB" id="421077at2759"/>
<protein>
    <submittedName>
        <fullName evidence="7">Endothelin-converting enzyme 2</fullName>
    </submittedName>
</protein>
<feature type="region of interest" description="Disordered" evidence="4">
    <location>
        <begin position="769"/>
        <end position="788"/>
    </location>
</feature>
<proteinExistence type="inferred from homology"/>
<evidence type="ECO:0000256" key="4">
    <source>
        <dbReference type="SAM" id="MobiDB-lite"/>
    </source>
</evidence>
<keyword evidence="8" id="KW-1185">Reference proteome</keyword>
<evidence type="ECO:0000256" key="5">
    <source>
        <dbReference type="SAM" id="Phobius"/>
    </source>
</evidence>
<dbReference type="Pfam" id="PF08242">
    <property type="entry name" value="Methyltransf_12"/>
    <property type="match status" value="1"/>
</dbReference>
<comment type="caution">
    <text evidence="7">The sequence shown here is derived from an EMBL/GenBank/DDBJ whole genome shotgun (WGS) entry which is preliminary data.</text>
</comment>
<dbReference type="InterPro" id="IPR051419">
    <property type="entry name" value="Lys/N-term_MeTrsfase_sf"/>
</dbReference>
<dbReference type="InterPro" id="IPR013217">
    <property type="entry name" value="Methyltransf_12"/>
</dbReference>
<evidence type="ECO:0000256" key="3">
    <source>
        <dbReference type="ARBA" id="ARBA00022679"/>
    </source>
</evidence>
<accession>A0A1Q9DBV0</accession>
<dbReference type="Proteomes" id="UP000186817">
    <property type="component" value="Unassembled WGS sequence"/>
</dbReference>
<feature type="domain" description="Methyltransferase type 12" evidence="6">
    <location>
        <begin position="1052"/>
        <end position="1151"/>
    </location>
</feature>
<gene>
    <name evidence="7" type="primary">ECE2</name>
    <name evidence="7" type="ORF">AK812_SmicGene25546</name>
</gene>
<comment type="similarity">
    <text evidence="1">Belongs to the methyltransferase superfamily.</text>
</comment>
<dbReference type="Gene3D" id="3.40.50.150">
    <property type="entry name" value="Vaccinia Virus protein VP39"/>
    <property type="match status" value="1"/>
</dbReference>
<evidence type="ECO:0000313" key="7">
    <source>
        <dbReference type="EMBL" id="OLP92617.1"/>
    </source>
</evidence>
<evidence type="ECO:0000259" key="6">
    <source>
        <dbReference type="Pfam" id="PF08242"/>
    </source>
</evidence>
<reference evidence="7 8" key="1">
    <citation type="submission" date="2016-02" db="EMBL/GenBank/DDBJ databases">
        <title>Genome analysis of coral dinoflagellate symbionts highlights evolutionary adaptations to a symbiotic lifestyle.</title>
        <authorList>
            <person name="Aranda M."/>
            <person name="Li Y."/>
            <person name="Liew Y.J."/>
            <person name="Baumgarten S."/>
            <person name="Simakov O."/>
            <person name="Wilson M."/>
            <person name="Piel J."/>
            <person name="Ashoor H."/>
            <person name="Bougouffa S."/>
            <person name="Bajic V.B."/>
            <person name="Ryu T."/>
            <person name="Ravasi T."/>
            <person name="Bayer T."/>
            <person name="Micklem G."/>
            <person name="Kim H."/>
            <person name="Bhak J."/>
            <person name="Lajeunesse T.C."/>
            <person name="Voolstra C.R."/>
        </authorList>
    </citation>
    <scope>NUCLEOTIDE SEQUENCE [LARGE SCALE GENOMIC DNA]</scope>
    <source>
        <strain evidence="7 8">CCMP2467</strain>
    </source>
</reference>
<keyword evidence="2" id="KW-0489">Methyltransferase</keyword>
<sequence length="1188" mass="132270">MQLENQELAGSTAGPTVGFPEEEYGTDRKTGVGIKHQAVADALERMTWKPAQQLPCSEMLKRITFSAASASLRTYAAELGMPLAVCTRGGAFPEARQSAESFDSRAAEDLHVRFYPNIPSRVFRHVPLVHGKGMGGLIDHLTELPHSRARLPTRLSLVADDMPGATGEMGAGFKLDQWLFINSNFGARRYAATTADLMDNLRQDKSLPSLLQHFFGQQIGFYFAFLQHLFSYGFALTVLLAPLLAVYSVDWAQHVVHAVNTQEKLKPFLLVDEFAAELDSEGVLGCLRACEREWLLFTLTLSLMVGLTTTVWGQCVIESWHRQIARWPVREEQRYALRWGGRLALSRVSVLLYHLFRVVAHILTDAENHREEDSWETSILVKKWALTVIVQCSATMHLLFIRPWLWPCAYGSPDIRHRLGIESCAFWDKDCCDVELHSGGQVLLSFAQLRREAVVRHASFSDTTTAKASTWKPVSKIFTHNLLKWIVPRLYPLLAVDFAEDVLTDLAFRWQRQVLNDCRLRRCLASLCARRAPLLKRWQRSATDLPGDAGGVCDEGHPQAISQRPSNLKELTAACECQLDKQEPWDVLDTATDLSVHFLVTSLTTVTPGCTRIQLEDLPVCATFVLGAAPADNGMDVDTKPERIPAVLSNLAIVTWRTTLVEVFVLGMVHLVTPATPTDVIEHLQREREVAWLYLQPRPLEARTRERVDQLRRLSDSARVRLAAKAALADRGVATPARVEELAQLRSALLRDAHGSEDAEAIMELREQRPHNWRRPSSRSWPPQAPGSATPWTVRCAAEVLVNADLQRLSRSFSAMSEGSQAAPVMQILVMSKSKTGRHSTTTFGKLRGGAPLVSALVAVHFANEMAFLLNLLGLRARIRINAHLRRMPSSMKFGTDMSELPRHTEMKTQFRESFFCMNIAFVLPVTGPQQFLFGLLIAMGLGGERLSEVLSELHASAPLNHFSREDISFWLLPVPSCWTDELLARAQQQLGFSTLTFCTEHPGKHGPFAFFVVCQMFDWCEGYDKLHPILEEAAELARQHGVEQDASLRVLDVGCGTSSLAKDIWSKGCRVHAVDIDQDVIQAMEAEHADCIGLSWGVVNITAERTDLDENAFDLAVDKGTLDYLLCGEVALVLSALRNVRTALAPCGVLLVVSIHPLPLWQDGQSVGCLGSSGDDDKLYSVRSARD</sequence>
<dbReference type="SUPFAM" id="SSF53335">
    <property type="entry name" value="S-adenosyl-L-methionine-dependent methyltransferases"/>
    <property type="match status" value="1"/>
</dbReference>
<dbReference type="EMBL" id="LSRX01000613">
    <property type="protein sequence ID" value="OLP92617.1"/>
    <property type="molecule type" value="Genomic_DNA"/>
</dbReference>
<dbReference type="GO" id="GO:0008168">
    <property type="term" value="F:methyltransferase activity"/>
    <property type="evidence" value="ECO:0007669"/>
    <property type="project" value="UniProtKB-KW"/>
</dbReference>